<dbReference type="CDD" id="cd12952">
    <property type="entry name" value="MMP_ACEL2062"/>
    <property type="match status" value="1"/>
</dbReference>
<keyword evidence="1" id="KW-0378">Hydrolase</keyword>
<dbReference type="InterPro" id="IPR038555">
    <property type="entry name" value="Zincin_1_sf"/>
</dbReference>
<keyword evidence="2" id="KW-1185">Reference proteome</keyword>
<dbReference type="InterPro" id="IPR010428">
    <property type="entry name" value="Zincin_1"/>
</dbReference>
<name>A0ABM7WN07_9ACTN</name>
<reference evidence="1 2" key="1">
    <citation type="submission" date="2022-01" db="EMBL/GenBank/DDBJ databases">
        <title>Novel bile acid biosynthetic pathways are enriched in the microbiome of centenarians.</title>
        <authorList>
            <person name="Sato Y."/>
            <person name="Atarashi K."/>
            <person name="Plichta R.D."/>
            <person name="Arai Y."/>
            <person name="Sasajima S."/>
            <person name="Kearney M.S."/>
            <person name="Suda W."/>
            <person name="Takeshita K."/>
            <person name="Sasaki T."/>
            <person name="Okamoto S."/>
            <person name="Skelly N.A."/>
            <person name="Okamura Y."/>
            <person name="Vlamakis H."/>
            <person name="Li Y."/>
            <person name="Tanoue T."/>
            <person name="Takei H."/>
            <person name="Nittono H."/>
            <person name="Narushima S."/>
            <person name="Irie J."/>
            <person name="Itoh H."/>
            <person name="Moriya K."/>
            <person name="Sugiura Y."/>
            <person name="Suematsu M."/>
            <person name="Moritoki N."/>
            <person name="Shibata S."/>
            <person name="Littman R.D."/>
            <person name="Fischbach A.M."/>
            <person name="Uwamino Y."/>
            <person name="Inoue T."/>
            <person name="Honda A."/>
            <person name="Hattori M."/>
            <person name="Murai T."/>
            <person name="Xavier J.R."/>
            <person name="Hirose N."/>
            <person name="Honda K."/>
        </authorList>
    </citation>
    <scope>NUCLEOTIDE SEQUENCE [LARGE SCALE GENOMIC DNA]</scope>
    <source>
        <strain evidence="1 2">CE91-St30</strain>
    </source>
</reference>
<dbReference type="Gene3D" id="3.30.2010.20">
    <property type="match status" value="1"/>
</dbReference>
<dbReference type="Pfam" id="PF06262">
    <property type="entry name" value="Zincin_1"/>
    <property type="match status" value="1"/>
</dbReference>
<evidence type="ECO:0000313" key="2">
    <source>
        <dbReference type="Proteomes" id="UP001320544"/>
    </source>
</evidence>
<accession>A0ABM7WN07</accession>
<keyword evidence="1" id="KW-0645">Protease</keyword>
<organism evidence="1 2">
    <name type="scientific">Raoultibacter timonensis</name>
    <dbReference type="NCBI Taxonomy" id="1907662"/>
    <lineage>
        <taxon>Bacteria</taxon>
        <taxon>Bacillati</taxon>
        <taxon>Actinomycetota</taxon>
        <taxon>Coriobacteriia</taxon>
        <taxon>Eggerthellales</taxon>
        <taxon>Eggerthellaceae</taxon>
        <taxon>Raoultibacter</taxon>
    </lineage>
</organism>
<dbReference type="GO" id="GO:0008233">
    <property type="term" value="F:peptidase activity"/>
    <property type="evidence" value="ECO:0007669"/>
    <property type="project" value="UniProtKB-KW"/>
</dbReference>
<dbReference type="EMBL" id="AP025564">
    <property type="protein sequence ID" value="BDE97747.1"/>
    <property type="molecule type" value="Genomic_DNA"/>
</dbReference>
<gene>
    <name evidence="1" type="ORF">CE91St30_30800</name>
</gene>
<protein>
    <submittedName>
        <fullName evidence="1">Zn-dependent protease</fullName>
    </submittedName>
</protein>
<dbReference type="RefSeq" id="WP_244387176.1">
    <property type="nucleotide sequence ID" value="NZ_AP025564.1"/>
</dbReference>
<dbReference type="SUPFAM" id="SSF55486">
    <property type="entry name" value="Metalloproteases ('zincins'), catalytic domain"/>
    <property type="match status" value="1"/>
</dbReference>
<evidence type="ECO:0000313" key="1">
    <source>
        <dbReference type="EMBL" id="BDE97747.1"/>
    </source>
</evidence>
<dbReference type="GO" id="GO:0006508">
    <property type="term" value="P:proteolysis"/>
    <property type="evidence" value="ECO:0007669"/>
    <property type="project" value="UniProtKB-KW"/>
</dbReference>
<dbReference type="Proteomes" id="UP001320544">
    <property type="component" value="Chromosome"/>
</dbReference>
<sequence>MTVFGYNTITQQEAWALGAERHDVTGDDPMYLMSDEEFESVIEEALETIPEKFLEALENVAIVMEDEPDDYHFETLDEPESLGGSLYEDELLGLYDGIPLTERDGYYDGDIPDVITIFKGPHERSFGSREEVVEEIGKTVIHEIGHYFGIDDERLHEMGY</sequence>
<proteinExistence type="predicted"/>